<evidence type="ECO:0000256" key="7">
    <source>
        <dbReference type="SAM" id="MobiDB-lite"/>
    </source>
</evidence>
<sequence length="172" mass="19119">MHDLLNVSLRSLAVYLFMFAGIRIFGKNQLSQLNAGDIVLLLLISNAVQNAMVGSNTSLEGGLMAALVLFGANFVVKKIIFKNPKIKSMIESDPVVLIKDGVVDNVAMKKEDIDFDELEEAVREHGVEKIEDVKLAVLEVDGNISVISMDKKSSGTNYSRHKRKYPRKSHRF</sequence>
<keyword evidence="3" id="KW-1003">Cell membrane</keyword>
<feature type="compositionally biased region" description="Basic residues" evidence="7">
    <location>
        <begin position="159"/>
        <end position="172"/>
    </location>
</feature>
<evidence type="ECO:0000256" key="2">
    <source>
        <dbReference type="ARBA" id="ARBA00006448"/>
    </source>
</evidence>
<dbReference type="Gene3D" id="3.30.240.20">
    <property type="entry name" value="bsu07140 like domains"/>
    <property type="match status" value="1"/>
</dbReference>
<organism evidence="10 11">
    <name type="scientific">Kaistella jeonii</name>
    <dbReference type="NCBI Taxonomy" id="266749"/>
    <lineage>
        <taxon>Bacteria</taxon>
        <taxon>Pseudomonadati</taxon>
        <taxon>Bacteroidota</taxon>
        <taxon>Flavobacteriia</taxon>
        <taxon>Flavobacteriales</taxon>
        <taxon>Weeksellaceae</taxon>
        <taxon>Chryseobacterium group</taxon>
        <taxon>Kaistella</taxon>
    </lineage>
</organism>
<evidence type="ECO:0000313" key="11">
    <source>
        <dbReference type="Proteomes" id="UP000031473"/>
    </source>
</evidence>
<proteinExistence type="inferred from homology"/>
<dbReference type="InterPro" id="IPR023090">
    <property type="entry name" value="UPF0702_alpha/beta_dom_sf"/>
</dbReference>
<feature type="transmembrane region" description="Helical" evidence="8">
    <location>
        <begin position="61"/>
        <end position="80"/>
    </location>
</feature>
<dbReference type="AlphaFoldDB" id="A0A0C1D2Q4"/>
<evidence type="ECO:0000256" key="1">
    <source>
        <dbReference type="ARBA" id="ARBA00004651"/>
    </source>
</evidence>
<protein>
    <submittedName>
        <fullName evidence="10">Membrane protein</fullName>
    </submittedName>
</protein>
<name>A0A0C1D2Q4_9FLAO</name>
<keyword evidence="4 8" id="KW-0812">Transmembrane</keyword>
<dbReference type="InterPro" id="IPR007353">
    <property type="entry name" value="DUF421"/>
</dbReference>
<dbReference type="GO" id="GO:0005886">
    <property type="term" value="C:plasma membrane"/>
    <property type="evidence" value="ECO:0007669"/>
    <property type="project" value="UniProtKB-SubCell"/>
</dbReference>
<dbReference type="Pfam" id="PF04239">
    <property type="entry name" value="DUF421"/>
    <property type="match status" value="1"/>
</dbReference>
<comment type="subcellular location">
    <subcellularLocation>
        <location evidence="1">Cell membrane</location>
        <topology evidence="1">Multi-pass membrane protein</topology>
    </subcellularLocation>
</comment>
<keyword evidence="5 8" id="KW-1133">Transmembrane helix</keyword>
<dbReference type="Proteomes" id="UP000031473">
    <property type="component" value="Unassembled WGS sequence"/>
</dbReference>
<dbReference type="EMBL" id="JSYL01000011">
    <property type="protein sequence ID" value="KIA88060.1"/>
    <property type="molecule type" value="Genomic_DNA"/>
</dbReference>
<evidence type="ECO:0000256" key="6">
    <source>
        <dbReference type="ARBA" id="ARBA00023136"/>
    </source>
</evidence>
<evidence type="ECO:0000259" key="9">
    <source>
        <dbReference type="Pfam" id="PF04239"/>
    </source>
</evidence>
<feature type="domain" description="YetF C-terminal" evidence="9">
    <location>
        <begin position="82"/>
        <end position="153"/>
    </location>
</feature>
<dbReference type="PANTHER" id="PTHR34582">
    <property type="entry name" value="UPF0702 TRANSMEMBRANE PROTEIN YCAP"/>
    <property type="match status" value="1"/>
</dbReference>
<feature type="region of interest" description="Disordered" evidence="7">
    <location>
        <begin position="152"/>
        <end position="172"/>
    </location>
</feature>
<dbReference type="OrthoDB" id="9778331at2"/>
<keyword evidence="6 8" id="KW-0472">Membrane</keyword>
<comment type="similarity">
    <text evidence="2">Belongs to the UPF0702 family.</text>
</comment>
<keyword evidence="11" id="KW-1185">Reference proteome</keyword>
<evidence type="ECO:0000256" key="3">
    <source>
        <dbReference type="ARBA" id="ARBA00022475"/>
    </source>
</evidence>
<gene>
    <name evidence="10" type="ORF">OA86_12735</name>
</gene>
<evidence type="ECO:0000313" key="10">
    <source>
        <dbReference type="EMBL" id="KIA88060.1"/>
    </source>
</evidence>
<evidence type="ECO:0000256" key="5">
    <source>
        <dbReference type="ARBA" id="ARBA00022989"/>
    </source>
</evidence>
<evidence type="ECO:0000256" key="8">
    <source>
        <dbReference type="SAM" id="Phobius"/>
    </source>
</evidence>
<feature type="transmembrane region" description="Helical" evidence="8">
    <location>
        <begin position="6"/>
        <end position="26"/>
    </location>
</feature>
<comment type="caution">
    <text evidence="10">The sequence shown here is derived from an EMBL/GenBank/DDBJ whole genome shotgun (WGS) entry which is preliminary data.</text>
</comment>
<accession>A0A0C1D2Q4</accession>
<dbReference type="PANTHER" id="PTHR34582:SF6">
    <property type="entry name" value="UPF0702 TRANSMEMBRANE PROTEIN YCAP"/>
    <property type="match status" value="1"/>
</dbReference>
<dbReference type="STRING" id="266749.SAMN05421876_11342"/>
<evidence type="ECO:0000256" key="4">
    <source>
        <dbReference type="ARBA" id="ARBA00022692"/>
    </source>
</evidence>
<reference evidence="10 11" key="1">
    <citation type="submission" date="2014-10" db="EMBL/GenBank/DDBJ databases">
        <title>Kaistella jeonii genome.</title>
        <authorList>
            <person name="Clayton J.T."/>
            <person name="Newman J.D."/>
        </authorList>
    </citation>
    <scope>NUCLEOTIDE SEQUENCE [LARGE SCALE GENOMIC DNA]</scope>
    <source>
        <strain evidence="10 11">DSM 17048</strain>
    </source>
</reference>
<dbReference type="RefSeq" id="WP_039353972.1">
    <property type="nucleotide sequence ID" value="NZ_FOLA01000013.1"/>
</dbReference>